<name>A0A4Y2D2C1_ARAVE</name>
<dbReference type="EMBL" id="BGPR01000291">
    <property type="protein sequence ID" value="GBM10870.1"/>
    <property type="molecule type" value="Genomic_DNA"/>
</dbReference>
<gene>
    <name evidence="1" type="ORF">AVEN_42125_1</name>
</gene>
<evidence type="ECO:0000313" key="1">
    <source>
        <dbReference type="EMBL" id="GBM10870.1"/>
    </source>
</evidence>
<keyword evidence="2" id="KW-1185">Reference proteome</keyword>
<comment type="caution">
    <text evidence="1">The sequence shown here is derived from an EMBL/GenBank/DDBJ whole genome shotgun (WGS) entry which is preliminary data.</text>
</comment>
<reference evidence="1 2" key="1">
    <citation type="journal article" date="2019" name="Sci. Rep.">
        <title>Orb-weaving spider Araneus ventricosus genome elucidates the spidroin gene catalogue.</title>
        <authorList>
            <person name="Kono N."/>
            <person name="Nakamura H."/>
            <person name="Ohtoshi R."/>
            <person name="Moran D.A.P."/>
            <person name="Shinohara A."/>
            <person name="Yoshida Y."/>
            <person name="Fujiwara M."/>
            <person name="Mori M."/>
            <person name="Tomita M."/>
            <person name="Arakawa K."/>
        </authorList>
    </citation>
    <scope>NUCLEOTIDE SEQUENCE [LARGE SCALE GENOMIC DNA]</scope>
</reference>
<evidence type="ECO:0000313" key="2">
    <source>
        <dbReference type="Proteomes" id="UP000499080"/>
    </source>
</evidence>
<dbReference type="AlphaFoldDB" id="A0A4Y2D2C1"/>
<organism evidence="1 2">
    <name type="scientific">Araneus ventricosus</name>
    <name type="common">Orbweaver spider</name>
    <name type="synonym">Epeira ventricosa</name>
    <dbReference type="NCBI Taxonomy" id="182803"/>
    <lineage>
        <taxon>Eukaryota</taxon>
        <taxon>Metazoa</taxon>
        <taxon>Ecdysozoa</taxon>
        <taxon>Arthropoda</taxon>
        <taxon>Chelicerata</taxon>
        <taxon>Arachnida</taxon>
        <taxon>Araneae</taxon>
        <taxon>Araneomorphae</taxon>
        <taxon>Entelegynae</taxon>
        <taxon>Araneoidea</taxon>
        <taxon>Araneidae</taxon>
        <taxon>Araneus</taxon>
    </lineage>
</organism>
<sequence>MPISLWTIRNRLLTPVNDDKIATKDTSFESPYLSQIDLMVNVSASRTRVRSSKSDSTTYKPSTWAYFRYIVYVGLLHFKRGVEITCPSTGVVRKIKESLISKSML</sequence>
<proteinExistence type="predicted"/>
<accession>A0A4Y2D2C1</accession>
<protein>
    <submittedName>
        <fullName evidence="1">Uncharacterized protein</fullName>
    </submittedName>
</protein>
<dbReference type="Proteomes" id="UP000499080">
    <property type="component" value="Unassembled WGS sequence"/>
</dbReference>